<evidence type="ECO:0000259" key="3">
    <source>
        <dbReference type="Pfam" id="PF21485"/>
    </source>
</evidence>
<dbReference type="Pfam" id="PF21485">
    <property type="entry name" value="IF5A-like_N"/>
    <property type="match status" value="1"/>
</dbReference>
<feature type="region of interest" description="Disordered" evidence="1">
    <location>
        <begin position="58"/>
        <end position="81"/>
    </location>
</feature>
<feature type="domain" description="Signal recognition particle SRP54 subunit M-domain" evidence="2">
    <location>
        <begin position="68"/>
        <end position="109"/>
    </location>
</feature>
<evidence type="ECO:0008006" key="5">
    <source>
        <dbReference type="Google" id="ProtNLM"/>
    </source>
</evidence>
<reference evidence="4" key="1">
    <citation type="journal article" date="2014" name="Front. Microbiol.">
        <title>High frequency of phylogenetically diverse reductive dehalogenase-homologous genes in deep subseafloor sedimentary metagenomes.</title>
        <authorList>
            <person name="Kawai M."/>
            <person name="Futagami T."/>
            <person name="Toyoda A."/>
            <person name="Takaki Y."/>
            <person name="Nishi S."/>
            <person name="Hori S."/>
            <person name="Arai W."/>
            <person name="Tsubouchi T."/>
            <person name="Morono Y."/>
            <person name="Uchiyama I."/>
            <person name="Ito T."/>
            <person name="Fujiyama A."/>
            <person name="Inagaki F."/>
            <person name="Takami H."/>
        </authorList>
    </citation>
    <scope>NUCLEOTIDE SEQUENCE</scope>
    <source>
        <strain evidence="4">Expedition CK06-06</strain>
    </source>
</reference>
<evidence type="ECO:0000259" key="2">
    <source>
        <dbReference type="Pfam" id="PF02978"/>
    </source>
</evidence>
<dbReference type="InterPro" id="IPR014722">
    <property type="entry name" value="Rib_uL2_dom2"/>
</dbReference>
<sequence>MSIRKTEIQKLKKGSYVIEDGEPCLIKSIEKSKSGKHGHAKMKVVCVGLFDGNKRSLTIPSGHMVDTPEKETPKIIKKSRKRRIAIGSGTSYTTINKMLDQYNQMKSMMKKFMKLRKKSKRGGLPGLPPGFDLPS</sequence>
<feature type="non-terminal residue" evidence="4">
    <location>
        <position position="135"/>
    </location>
</feature>
<dbReference type="Gene3D" id="2.30.30.30">
    <property type="match status" value="1"/>
</dbReference>
<feature type="region of interest" description="Disordered" evidence="1">
    <location>
        <begin position="116"/>
        <end position="135"/>
    </location>
</feature>
<dbReference type="SUPFAM" id="SSF47446">
    <property type="entry name" value="Signal peptide-binding domain"/>
    <property type="match status" value="1"/>
</dbReference>
<dbReference type="SUPFAM" id="SSF50104">
    <property type="entry name" value="Translation proteins SH3-like domain"/>
    <property type="match status" value="1"/>
</dbReference>
<proteinExistence type="predicted"/>
<dbReference type="GO" id="GO:0008312">
    <property type="term" value="F:7S RNA binding"/>
    <property type="evidence" value="ECO:0007669"/>
    <property type="project" value="InterPro"/>
</dbReference>
<name>X1BVV8_9ZZZZ</name>
<comment type="caution">
    <text evidence="4">The sequence shown here is derived from an EMBL/GenBank/DDBJ whole genome shotgun (WGS) entry which is preliminary data.</text>
</comment>
<dbReference type="GO" id="GO:0045901">
    <property type="term" value="P:positive regulation of translational elongation"/>
    <property type="evidence" value="ECO:0007669"/>
    <property type="project" value="InterPro"/>
</dbReference>
<dbReference type="EMBL" id="BART01020027">
    <property type="protein sequence ID" value="GAG99185.1"/>
    <property type="molecule type" value="Genomic_DNA"/>
</dbReference>
<feature type="domain" description="Translation initiation factor 5A-like N-terminal" evidence="3">
    <location>
        <begin position="7"/>
        <end position="63"/>
    </location>
</feature>
<evidence type="ECO:0000313" key="4">
    <source>
        <dbReference type="EMBL" id="GAG99185.1"/>
    </source>
</evidence>
<dbReference type="PANTHER" id="PTHR11673">
    <property type="entry name" value="TRANSLATION INITIATION FACTOR 5A FAMILY MEMBER"/>
    <property type="match status" value="1"/>
</dbReference>
<dbReference type="GO" id="GO:0043022">
    <property type="term" value="F:ribosome binding"/>
    <property type="evidence" value="ECO:0007669"/>
    <property type="project" value="InterPro"/>
</dbReference>
<organism evidence="4">
    <name type="scientific">marine sediment metagenome</name>
    <dbReference type="NCBI Taxonomy" id="412755"/>
    <lineage>
        <taxon>unclassified sequences</taxon>
        <taxon>metagenomes</taxon>
        <taxon>ecological metagenomes</taxon>
    </lineage>
</organism>
<dbReference type="GO" id="GO:0003746">
    <property type="term" value="F:translation elongation factor activity"/>
    <property type="evidence" value="ECO:0007669"/>
    <property type="project" value="InterPro"/>
</dbReference>
<dbReference type="GO" id="GO:0048500">
    <property type="term" value="C:signal recognition particle"/>
    <property type="evidence" value="ECO:0007669"/>
    <property type="project" value="InterPro"/>
</dbReference>
<accession>X1BVV8</accession>
<dbReference type="Pfam" id="PF02978">
    <property type="entry name" value="SRP_SPB"/>
    <property type="match status" value="1"/>
</dbReference>
<dbReference type="Gene3D" id="1.10.260.30">
    <property type="entry name" value="Signal recognition particle, SRP54 subunit, M-domain"/>
    <property type="match status" value="1"/>
</dbReference>
<dbReference type="AlphaFoldDB" id="X1BVV8"/>
<dbReference type="GO" id="GO:0006614">
    <property type="term" value="P:SRP-dependent cotranslational protein targeting to membrane"/>
    <property type="evidence" value="ECO:0007669"/>
    <property type="project" value="InterPro"/>
</dbReference>
<evidence type="ECO:0000256" key="1">
    <source>
        <dbReference type="SAM" id="MobiDB-lite"/>
    </source>
</evidence>
<gene>
    <name evidence="4" type="ORF">S01H4_37301</name>
</gene>
<dbReference type="InterPro" id="IPR008991">
    <property type="entry name" value="Translation_prot_SH3-like_sf"/>
</dbReference>
<dbReference type="InterPro" id="IPR036891">
    <property type="entry name" value="Signal_recog_part_SRP54_M_sf"/>
</dbReference>
<dbReference type="InterPro" id="IPR001884">
    <property type="entry name" value="IF5A-like"/>
</dbReference>
<dbReference type="InterPro" id="IPR048670">
    <property type="entry name" value="IF5A-like_N"/>
</dbReference>
<dbReference type="InterPro" id="IPR004125">
    <property type="entry name" value="Signal_recog_particle_SRP54_M"/>
</dbReference>
<protein>
    <recommendedName>
        <fullName evidence="5">Translation initiation factor IF-5A</fullName>
    </recommendedName>
</protein>